<sequence>MCVLLIVDVALGRQLQSYAKLLNRQIVLYAAGKAAELFWPTLGFVPIDRENTTHILDRGHTEAVK</sequence>
<reference evidence="1 2" key="1">
    <citation type="submission" date="2018-06" db="EMBL/GenBank/DDBJ databases">
        <title>Genomic Encyclopedia of Type Strains, Phase IV (KMG-IV): sequencing the most valuable type-strain genomes for metagenomic binning, comparative biology and taxonomic classification.</title>
        <authorList>
            <person name="Goeker M."/>
        </authorList>
    </citation>
    <scope>NUCLEOTIDE SEQUENCE [LARGE SCALE GENOMIC DNA]</scope>
    <source>
        <strain evidence="1 2">DSM 25619</strain>
    </source>
</reference>
<name>A0A366DQ89_9HYPH</name>
<keyword evidence="2" id="KW-1185">Reference proteome</keyword>
<dbReference type="Proteomes" id="UP000252893">
    <property type="component" value="Unassembled WGS sequence"/>
</dbReference>
<comment type="caution">
    <text evidence="1">The sequence shown here is derived from an EMBL/GenBank/DDBJ whole genome shotgun (WGS) entry which is preliminary data.</text>
</comment>
<protein>
    <submittedName>
        <fullName evidence="1">Uncharacterized protein</fullName>
    </submittedName>
</protein>
<evidence type="ECO:0000313" key="2">
    <source>
        <dbReference type="Proteomes" id="UP000252893"/>
    </source>
</evidence>
<accession>A0A366DQ89</accession>
<organism evidence="1 2">
    <name type="scientific">Pseudochrobactrum asaccharolyticum</name>
    <dbReference type="NCBI Taxonomy" id="354351"/>
    <lineage>
        <taxon>Bacteria</taxon>
        <taxon>Pseudomonadati</taxon>
        <taxon>Pseudomonadota</taxon>
        <taxon>Alphaproteobacteria</taxon>
        <taxon>Hyphomicrobiales</taxon>
        <taxon>Brucellaceae</taxon>
        <taxon>Pseudochrobactrum</taxon>
    </lineage>
</organism>
<evidence type="ECO:0000313" key="1">
    <source>
        <dbReference type="EMBL" id="RBO92250.1"/>
    </source>
</evidence>
<proteinExistence type="predicted"/>
<dbReference type="EMBL" id="QNRH01000007">
    <property type="protein sequence ID" value="RBO92250.1"/>
    <property type="molecule type" value="Genomic_DNA"/>
</dbReference>
<gene>
    <name evidence="1" type="ORF">DFR47_107149</name>
</gene>
<dbReference type="AlphaFoldDB" id="A0A366DQ89"/>